<proteinExistence type="predicted"/>
<gene>
    <name evidence="1" type="ORF">GPM918_LOCUS41851</name>
    <name evidence="2" type="ORF">SRO942_LOCUS42972</name>
</gene>
<evidence type="ECO:0000313" key="1">
    <source>
        <dbReference type="EMBL" id="CAF1592269.1"/>
    </source>
</evidence>
<dbReference type="EMBL" id="CAJOBC010100103">
    <property type="protein sequence ID" value="CAF4465061.1"/>
    <property type="molecule type" value="Genomic_DNA"/>
</dbReference>
<evidence type="ECO:0000313" key="3">
    <source>
        <dbReference type="Proteomes" id="UP000663829"/>
    </source>
</evidence>
<protein>
    <submittedName>
        <fullName evidence="1">Uncharacterized protein</fullName>
    </submittedName>
</protein>
<sequence>MAGPIRTDSIVDHTEVVWVDENIHEYIQTQQKFRQNIKTLYTFNDAEKCVQYIVANPTKKVFLIIRGSLATQILQREEDLKSIINVYIFCLNKNRYKNELENNYQKVKSGGIFDHDEDLLLKIMEDMVNFFEQEEPNGKGGEEAQKLKELHDKLYKTKCTLMWKQAPFEEDRPSESASDLT</sequence>
<reference evidence="1" key="1">
    <citation type="submission" date="2021-02" db="EMBL/GenBank/DDBJ databases">
        <authorList>
            <person name="Nowell W R."/>
        </authorList>
    </citation>
    <scope>NUCLEOTIDE SEQUENCE</scope>
</reference>
<dbReference type="OrthoDB" id="9972107at2759"/>
<dbReference type="Proteomes" id="UP000663829">
    <property type="component" value="Unassembled WGS sequence"/>
</dbReference>
<accession>A0A816A5D4</accession>
<keyword evidence="3" id="KW-1185">Reference proteome</keyword>
<comment type="caution">
    <text evidence="1">The sequence shown here is derived from an EMBL/GenBank/DDBJ whole genome shotgun (WGS) entry which is preliminary data.</text>
</comment>
<name>A0A816A5D4_9BILA</name>
<dbReference type="EMBL" id="CAJNOQ010033916">
    <property type="protein sequence ID" value="CAF1592269.1"/>
    <property type="molecule type" value="Genomic_DNA"/>
</dbReference>
<dbReference type="AlphaFoldDB" id="A0A816A5D4"/>
<dbReference type="Proteomes" id="UP000681722">
    <property type="component" value="Unassembled WGS sequence"/>
</dbReference>
<evidence type="ECO:0000313" key="2">
    <source>
        <dbReference type="EMBL" id="CAF4465061.1"/>
    </source>
</evidence>
<organism evidence="1 3">
    <name type="scientific">Didymodactylos carnosus</name>
    <dbReference type="NCBI Taxonomy" id="1234261"/>
    <lineage>
        <taxon>Eukaryota</taxon>
        <taxon>Metazoa</taxon>
        <taxon>Spiralia</taxon>
        <taxon>Gnathifera</taxon>
        <taxon>Rotifera</taxon>
        <taxon>Eurotatoria</taxon>
        <taxon>Bdelloidea</taxon>
        <taxon>Philodinida</taxon>
        <taxon>Philodinidae</taxon>
        <taxon>Didymodactylos</taxon>
    </lineage>
</organism>